<feature type="transmembrane region" description="Helical" evidence="7">
    <location>
        <begin position="54"/>
        <end position="76"/>
    </location>
</feature>
<keyword evidence="2" id="KW-0813">Transport</keyword>
<feature type="transmembrane region" description="Helical" evidence="7">
    <location>
        <begin position="20"/>
        <end position="42"/>
    </location>
</feature>
<protein>
    <submittedName>
        <fullName evidence="9">MFS transporter, DHA1 family, multidrug resistance protein</fullName>
    </submittedName>
</protein>
<evidence type="ECO:0000256" key="4">
    <source>
        <dbReference type="ARBA" id="ARBA00022692"/>
    </source>
</evidence>
<accession>A0A1I2AYV4</accession>
<comment type="subcellular location">
    <subcellularLocation>
        <location evidence="1">Cell membrane</location>
        <topology evidence="1">Multi-pass membrane protein</topology>
    </subcellularLocation>
</comment>
<dbReference type="GO" id="GO:0022857">
    <property type="term" value="F:transmembrane transporter activity"/>
    <property type="evidence" value="ECO:0007669"/>
    <property type="project" value="InterPro"/>
</dbReference>
<evidence type="ECO:0000259" key="8">
    <source>
        <dbReference type="PROSITE" id="PS50850"/>
    </source>
</evidence>
<dbReference type="OrthoDB" id="65739at2"/>
<dbReference type="SUPFAM" id="SSF103473">
    <property type="entry name" value="MFS general substrate transporter"/>
    <property type="match status" value="1"/>
</dbReference>
<keyword evidence="4 7" id="KW-0812">Transmembrane</keyword>
<dbReference type="GO" id="GO:0005886">
    <property type="term" value="C:plasma membrane"/>
    <property type="evidence" value="ECO:0007669"/>
    <property type="project" value="UniProtKB-SubCell"/>
</dbReference>
<evidence type="ECO:0000256" key="1">
    <source>
        <dbReference type="ARBA" id="ARBA00004651"/>
    </source>
</evidence>
<keyword evidence="5 7" id="KW-1133">Transmembrane helix</keyword>
<feature type="transmembrane region" description="Helical" evidence="7">
    <location>
        <begin position="382"/>
        <end position="399"/>
    </location>
</feature>
<feature type="transmembrane region" description="Helical" evidence="7">
    <location>
        <begin position="145"/>
        <end position="171"/>
    </location>
</feature>
<dbReference type="InterPro" id="IPR011701">
    <property type="entry name" value="MFS"/>
</dbReference>
<feature type="transmembrane region" description="Helical" evidence="7">
    <location>
        <begin position="88"/>
        <end position="107"/>
    </location>
</feature>
<evidence type="ECO:0000256" key="7">
    <source>
        <dbReference type="SAM" id="Phobius"/>
    </source>
</evidence>
<sequence length="407" mass="44329">MFLLDEHGSGSVNWKKNLVVLWAGVFLACASFTACIPFLPVYLQKELHVPSDQLNLWAGLVYAVTFLGATFMAPYWGALADRVGQRKMAIRAGFGLAVTYMLGAIVQTAPQMLAVRILTGLISGFVPASMSLVSSTLPREKLGWGMGWMQAALASGNILGPLLGGYLSVWFGMRTSFFVGSGCLFLVTMMVIFFVRDIPISKETSHQDMHVVRDLRLALQNRGLLYVMFMFFLVQTCIMTIQPLITLYVEKLMGGAGDASVTMSGWIFSLAGIAGIIAAPYWGKRGQRKGFVRTLCLVLFCAGSVNLCQVFVGNIWEFAVIQFIYGLFLSGAVPNINSTLVEVTPPEMRGKAFGLTTSAQQFGGVVGPLLGGFLGDHMPTKFVLFTTGVILLSAALYTVRTRLRKTM</sequence>
<dbReference type="InterPro" id="IPR020846">
    <property type="entry name" value="MFS_dom"/>
</dbReference>
<feature type="domain" description="Major facilitator superfamily (MFS) profile" evidence="8">
    <location>
        <begin position="17"/>
        <end position="406"/>
    </location>
</feature>
<evidence type="ECO:0000256" key="2">
    <source>
        <dbReference type="ARBA" id="ARBA00022448"/>
    </source>
</evidence>
<keyword evidence="6 7" id="KW-0472">Membrane</keyword>
<organism evidence="9 10">
    <name type="scientific">Succiniclasticum ruminis DSM 9236</name>
    <dbReference type="NCBI Taxonomy" id="1123323"/>
    <lineage>
        <taxon>Bacteria</taxon>
        <taxon>Bacillati</taxon>
        <taxon>Bacillota</taxon>
        <taxon>Negativicutes</taxon>
        <taxon>Acidaminococcales</taxon>
        <taxon>Acidaminococcaceae</taxon>
        <taxon>Succiniclasticum</taxon>
    </lineage>
</organism>
<dbReference type="PANTHER" id="PTHR43414">
    <property type="entry name" value="MULTIDRUG RESISTANCE PROTEIN MDTG"/>
    <property type="match status" value="1"/>
</dbReference>
<keyword evidence="3" id="KW-1003">Cell membrane</keyword>
<evidence type="ECO:0000313" key="10">
    <source>
        <dbReference type="Proteomes" id="UP000198896"/>
    </source>
</evidence>
<dbReference type="PANTHER" id="PTHR43414:SF1">
    <property type="entry name" value="PEPTIDE PERMEASE"/>
    <property type="match status" value="1"/>
</dbReference>
<feature type="transmembrane region" description="Helical" evidence="7">
    <location>
        <begin position="223"/>
        <end position="245"/>
    </location>
</feature>
<gene>
    <name evidence="9" type="ORF">SAMN05216245_10788</name>
</gene>
<dbReference type="InterPro" id="IPR001958">
    <property type="entry name" value="Tet-R_TetA/multi-R_MdtG-like"/>
</dbReference>
<evidence type="ECO:0000256" key="6">
    <source>
        <dbReference type="ARBA" id="ARBA00023136"/>
    </source>
</evidence>
<evidence type="ECO:0000256" key="3">
    <source>
        <dbReference type="ARBA" id="ARBA00022475"/>
    </source>
</evidence>
<reference evidence="9 10" key="1">
    <citation type="submission" date="2016-10" db="EMBL/GenBank/DDBJ databases">
        <authorList>
            <person name="de Groot N.N."/>
        </authorList>
    </citation>
    <scope>NUCLEOTIDE SEQUENCE [LARGE SCALE GENOMIC DNA]</scope>
    <source>
        <strain evidence="9 10">DSM 9236</strain>
    </source>
</reference>
<evidence type="ECO:0000313" key="9">
    <source>
        <dbReference type="EMBL" id="SFE48937.1"/>
    </source>
</evidence>
<proteinExistence type="predicted"/>
<name>A0A1I2AYV4_9FIRM</name>
<dbReference type="Proteomes" id="UP000198896">
    <property type="component" value="Unassembled WGS sequence"/>
</dbReference>
<dbReference type="STRING" id="1123323.SAMN05216245_10788"/>
<dbReference type="PROSITE" id="PS50850">
    <property type="entry name" value="MFS"/>
    <property type="match status" value="1"/>
</dbReference>
<dbReference type="AlphaFoldDB" id="A0A1I2AYV4"/>
<dbReference type="Gene3D" id="1.20.1250.20">
    <property type="entry name" value="MFS general substrate transporter like domains"/>
    <property type="match status" value="1"/>
</dbReference>
<dbReference type="PRINTS" id="PR01035">
    <property type="entry name" value="TCRTETA"/>
</dbReference>
<evidence type="ECO:0000256" key="5">
    <source>
        <dbReference type="ARBA" id="ARBA00022989"/>
    </source>
</evidence>
<dbReference type="RefSeq" id="WP_093913460.1">
    <property type="nucleotide sequence ID" value="NZ_FONL01000007.1"/>
</dbReference>
<feature type="transmembrane region" description="Helical" evidence="7">
    <location>
        <begin position="177"/>
        <end position="195"/>
    </location>
</feature>
<feature type="transmembrane region" description="Helical" evidence="7">
    <location>
        <begin position="290"/>
        <end position="312"/>
    </location>
</feature>
<feature type="transmembrane region" description="Helical" evidence="7">
    <location>
        <begin position="113"/>
        <end position="133"/>
    </location>
</feature>
<dbReference type="EMBL" id="FONL01000007">
    <property type="protein sequence ID" value="SFE48937.1"/>
    <property type="molecule type" value="Genomic_DNA"/>
</dbReference>
<feature type="transmembrane region" description="Helical" evidence="7">
    <location>
        <begin position="265"/>
        <end position="283"/>
    </location>
</feature>
<dbReference type="InterPro" id="IPR036259">
    <property type="entry name" value="MFS_trans_sf"/>
</dbReference>
<dbReference type="Pfam" id="PF07690">
    <property type="entry name" value="MFS_1"/>
    <property type="match status" value="2"/>
</dbReference>
<keyword evidence="10" id="KW-1185">Reference proteome</keyword>